<dbReference type="Proteomes" id="UP001140560">
    <property type="component" value="Unassembled WGS sequence"/>
</dbReference>
<keyword evidence="1" id="KW-0547">Nucleotide-binding</keyword>
<proteinExistence type="predicted"/>
<organism evidence="4 5">
    <name type="scientific">Neocucurbitaria cava</name>
    <dbReference type="NCBI Taxonomy" id="798079"/>
    <lineage>
        <taxon>Eukaryota</taxon>
        <taxon>Fungi</taxon>
        <taxon>Dikarya</taxon>
        <taxon>Ascomycota</taxon>
        <taxon>Pezizomycotina</taxon>
        <taxon>Dothideomycetes</taxon>
        <taxon>Pleosporomycetidae</taxon>
        <taxon>Pleosporales</taxon>
        <taxon>Pleosporineae</taxon>
        <taxon>Cucurbitariaceae</taxon>
        <taxon>Neocucurbitaria</taxon>
    </lineage>
</organism>
<dbReference type="Gene3D" id="3.40.50.1240">
    <property type="entry name" value="Phosphoglycerate mutase-like"/>
    <property type="match status" value="1"/>
</dbReference>
<dbReference type="Gene3D" id="3.40.50.300">
    <property type="entry name" value="P-loop containing nucleotide triphosphate hydrolases"/>
    <property type="match status" value="1"/>
</dbReference>
<dbReference type="InterPro" id="IPR027417">
    <property type="entry name" value="P-loop_NTPase"/>
</dbReference>
<name>A0A9W8Y6Y1_9PLEO</name>
<keyword evidence="5" id="KW-1185">Reference proteome</keyword>
<dbReference type="OrthoDB" id="267323at2759"/>
<dbReference type="FunFam" id="3.40.50.300:FF:000644">
    <property type="entry name" value="GpmB, Fructose-2,6-bisphosphatase"/>
    <property type="match status" value="1"/>
</dbReference>
<dbReference type="SUPFAM" id="SSF52540">
    <property type="entry name" value="P-loop containing nucleoside triphosphate hydrolases"/>
    <property type="match status" value="1"/>
</dbReference>
<dbReference type="InterPro" id="IPR003094">
    <property type="entry name" value="6Pfruct_kin"/>
</dbReference>
<dbReference type="GO" id="GO:0005524">
    <property type="term" value="F:ATP binding"/>
    <property type="evidence" value="ECO:0007669"/>
    <property type="project" value="UniProtKB-KW"/>
</dbReference>
<evidence type="ECO:0000313" key="5">
    <source>
        <dbReference type="Proteomes" id="UP001140560"/>
    </source>
</evidence>
<sequence length="454" mass="52247">MVGLPARGKSYIVKKLARYLNWLQFNTRIYNAGERRRTAAATQLGPQKQLSSAAFFDPGNPQCVAMRDKIALDTLDELVRWLKSEEGCVGIFDATNTTVERRRLVMSHIRKHTNPPPDVLFLESYTFDTNILQSNLRLKLSGPDYHHQKQEEALADFLQRVTHYEKSYTPVGIFEEQQKLSYVRMIDVGRKIETHLIHGFLSSQVVDYLLNFNLAERQIWLTCNGESLDDRVGRIGRNSDLSHHGSQYAATLEKFISERREAWEQDRRRKTFEADLEAKRGMRFEDRQYNRDDGKDDSCCTFEDTVPLAIWTSMMPQAIHTARPFSRQSIATKQLKMLDDLNAGDMAGLTFSEIEKLHPAVFASRQRNKLLYRWPGLGGEAYIDVINRLRAVIIELERVRFHVLLVTHRAVVRVLLGYFLGVKSDGIAAMKIPKDSLFCLEPVSYVHCHSLEHS</sequence>
<keyword evidence="2" id="KW-0067">ATP-binding</keyword>
<comment type="caution">
    <text evidence="4">The sequence shown here is derived from an EMBL/GenBank/DDBJ whole genome shotgun (WGS) entry which is preliminary data.</text>
</comment>
<dbReference type="PRINTS" id="PR00991">
    <property type="entry name" value="6PFRUCTKNASE"/>
</dbReference>
<dbReference type="GO" id="GO:0003873">
    <property type="term" value="F:6-phosphofructo-2-kinase activity"/>
    <property type="evidence" value="ECO:0007669"/>
    <property type="project" value="UniProtKB-EC"/>
</dbReference>
<dbReference type="Pfam" id="PF00300">
    <property type="entry name" value="His_Phos_1"/>
    <property type="match status" value="1"/>
</dbReference>
<dbReference type="GO" id="GO:0006003">
    <property type="term" value="P:fructose 2,6-bisphosphate metabolic process"/>
    <property type="evidence" value="ECO:0007669"/>
    <property type="project" value="InterPro"/>
</dbReference>
<dbReference type="EC" id="2.7.1.105" evidence="4"/>
<feature type="domain" description="6-phosphofructo-2-kinase" evidence="3">
    <location>
        <begin position="1"/>
        <end position="214"/>
    </location>
</feature>
<evidence type="ECO:0000256" key="1">
    <source>
        <dbReference type="ARBA" id="ARBA00022741"/>
    </source>
</evidence>
<evidence type="ECO:0000259" key="3">
    <source>
        <dbReference type="Pfam" id="PF01591"/>
    </source>
</evidence>
<dbReference type="PIRSF" id="PIRSF000709">
    <property type="entry name" value="6PFK_2-Ptase"/>
    <property type="match status" value="1"/>
</dbReference>
<dbReference type="InterPro" id="IPR013078">
    <property type="entry name" value="His_Pase_superF_clade-1"/>
</dbReference>
<keyword evidence="4" id="KW-0808">Transferase</keyword>
<dbReference type="PANTHER" id="PTHR10606">
    <property type="entry name" value="6-PHOSPHOFRUCTO-2-KINASE/FRUCTOSE-2,6-BISPHOSPHATASE"/>
    <property type="match status" value="1"/>
</dbReference>
<dbReference type="Pfam" id="PF01591">
    <property type="entry name" value="6PF2K"/>
    <property type="match status" value="1"/>
</dbReference>
<evidence type="ECO:0000313" key="4">
    <source>
        <dbReference type="EMBL" id="KAJ4368107.1"/>
    </source>
</evidence>
<accession>A0A9W8Y6Y1</accession>
<dbReference type="AlphaFoldDB" id="A0A9W8Y6Y1"/>
<dbReference type="GO" id="GO:0005829">
    <property type="term" value="C:cytosol"/>
    <property type="evidence" value="ECO:0007669"/>
    <property type="project" value="TreeGrafter"/>
</dbReference>
<dbReference type="InterPro" id="IPR013079">
    <property type="entry name" value="6Phosfructo_kin"/>
</dbReference>
<dbReference type="GO" id="GO:0006000">
    <property type="term" value="P:fructose metabolic process"/>
    <property type="evidence" value="ECO:0007669"/>
    <property type="project" value="InterPro"/>
</dbReference>
<dbReference type="InterPro" id="IPR029033">
    <property type="entry name" value="His_PPase_superfam"/>
</dbReference>
<dbReference type="SUPFAM" id="SSF53254">
    <property type="entry name" value="Phosphoglycerate mutase-like"/>
    <property type="match status" value="1"/>
</dbReference>
<gene>
    <name evidence="4" type="primary">PFK26_2</name>
    <name evidence="4" type="ORF">N0V83_006462</name>
</gene>
<protein>
    <submittedName>
        <fullName evidence="4">6-phosphofructo-2-kinase</fullName>
        <ecNumber evidence="4">2.7.1.105</ecNumber>
    </submittedName>
</protein>
<reference evidence="4" key="1">
    <citation type="submission" date="2022-10" db="EMBL/GenBank/DDBJ databases">
        <title>Tapping the CABI collections for fungal endophytes: first genome assemblies for Collariella, Neodidymelliopsis, Ascochyta clinopodiicola, Didymella pomorum, Didymosphaeria variabile, Neocosmospora piperis and Neocucurbitaria cava.</title>
        <authorList>
            <person name="Hill R."/>
        </authorList>
    </citation>
    <scope>NUCLEOTIDE SEQUENCE</scope>
    <source>
        <strain evidence="4">IMI 356814</strain>
    </source>
</reference>
<dbReference type="PANTHER" id="PTHR10606:SF32">
    <property type="entry name" value="6-PHOSPHOFRUCTO-2-KINASE 1"/>
    <property type="match status" value="1"/>
</dbReference>
<evidence type="ECO:0000256" key="2">
    <source>
        <dbReference type="ARBA" id="ARBA00022840"/>
    </source>
</evidence>
<dbReference type="EMBL" id="JAPEUY010000011">
    <property type="protein sequence ID" value="KAJ4368107.1"/>
    <property type="molecule type" value="Genomic_DNA"/>
</dbReference>